<keyword evidence="5" id="KW-0378">Hydrolase</keyword>
<dbReference type="InterPro" id="IPR055235">
    <property type="entry name" value="ASD1_cat"/>
</dbReference>
<dbReference type="EMBL" id="DF820461">
    <property type="protein sequence ID" value="GAK54262.1"/>
    <property type="molecule type" value="Genomic_DNA"/>
</dbReference>
<dbReference type="SMART" id="SM00813">
    <property type="entry name" value="Alpha-L-AF_C"/>
    <property type="match status" value="1"/>
</dbReference>
<dbReference type="AlphaFoldDB" id="A0A081BS81"/>
<name>A0A081BS81_9BACT</name>
<comment type="subunit">
    <text evidence="3">Homohexamer; trimer of dimers.</text>
</comment>
<dbReference type="STRING" id="1499966.U14_05541"/>
<evidence type="ECO:0000256" key="3">
    <source>
        <dbReference type="ARBA" id="ARBA00011165"/>
    </source>
</evidence>
<keyword evidence="6" id="KW-0119">Carbohydrate metabolism</keyword>
<comment type="catalytic activity">
    <reaction evidence="1">
        <text>Hydrolysis of terminal non-reducing alpha-L-arabinofuranoside residues in alpha-L-arabinosides.</text>
        <dbReference type="EC" id="3.2.1.55"/>
    </reaction>
</comment>
<dbReference type="GO" id="GO:0046373">
    <property type="term" value="P:L-arabinose metabolic process"/>
    <property type="evidence" value="ECO:0007669"/>
    <property type="project" value="InterPro"/>
</dbReference>
<dbReference type="Proteomes" id="UP000030700">
    <property type="component" value="Unassembled WGS sequence"/>
</dbReference>
<dbReference type="Pfam" id="PF22848">
    <property type="entry name" value="ASD1_dom"/>
    <property type="match status" value="1"/>
</dbReference>
<dbReference type="Gene3D" id="3.20.20.80">
    <property type="entry name" value="Glycosidases"/>
    <property type="match status" value="1"/>
</dbReference>
<comment type="similarity">
    <text evidence="2">Belongs to the glycosyl hydrolase 51 family.</text>
</comment>
<dbReference type="SUPFAM" id="SSF51011">
    <property type="entry name" value="Glycosyl hydrolase domain"/>
    <property type="match status" value="1"/>
</dbReference>
<evidence type="ECO:0000313" key="9">
    <source>
        <dbReference type="EMBL" id="GAK54262.1"/>
    </source>
</evidence>
<proteinExistence type="inferred from homology"/>
<dbReference type="InterPro" id="IPR013780">
    <property type="entry name" value="Glyco_hydro_b"/>
</dbReference>
<dbReference type="InterPro" id="IPR010720">
    <property type="entry name" value="Alpha-L-AF_C"/>
</dbReference>
<accession>A0A081BS81</accession>
<reference evidence="9" key="1">
    <citation type="journal article" date="2015" name="PeerJ">
        <title>First genomic representation of candidate bacterial phylum KSB3 points to enhanced environmental sensing as a trigger of wastewater bulking.</title>
        <authorList>
            <person name="Sekiguchi Y."/>
            <person name="Ohashi A."/>
            <person name="Parks D.H."/>
            <person name="Yamauchi T."/>
            <person name="Tyson G.W."/>
            <person name="Hugenholtz P."/>
        </authorList>
    </citation>
    <scope>NUCLEOTIDE SEQUENCE [LARGE SCALE GENOMIC DNA]</scope>
</reference>
<dbReference type="GO" id="GO:0046556">
    <property type="term" value="F:alpha-L-arabinofuranosidase activity"/>
    <property type="evidence" value="ECO:0007669"/>
    <property type="project" value="UniProtKB-EC"/>
</dbReference>
<dbReference type="Gene3D" id="2.60.40.1180">
    <property type="entry name" value="Golgi alpha-mannosidase II"/>
    <property type="match status" value="1"/>
</dbReference>
<dbReference type="GO" id="GO:0000272">
    <property type="term" value="P:polysaccharide catabolic process"/>
    <property type="evidence" value="ECO:0007669"/>
    <property type="project" value="TreeGrafter"/>
</dbReference>
<evidence type="ECO:0000256" key="2">
    <source>
        <dbReference type="ARBA" id="ARBA00007186"/>
    </source>
</evidence>
<evidence type="ECO:0000256" key="6">
    <source>
        <dbReference type="ARBA" id="ARBA00023277"/>
    </source>
</evidence>
<organism evidence="9">
    <name type="scientific">Candidatus Moduliflexus flocculans</name>
    <dbReference type="NCBI Taxonomy" id="1499966"/>
    <lineage>
        <taxon>Bacteria</taxon>
        <taxon>Candidatus Moduliflexota</taxon>
        <taxon>Candidatus Moduliflexia</taxon>
        <taxon>Candidatus Moduliflexales</taxon>
        <taxon>Candidatus Moduliflexaceae</taxon>
    </lineage>
</organism>
<sequence>MASAKMLLDRAYEISKIDNRLYGSFIEHLGRAVYGGIYEPGHPTADANGFRQDVIDLIKELDVPLVRYPGGNFVSGYNWEDGVGPKAQRPKRLELAWKSTETNEFGTNEFMQWAQKANTEVMMAVNLGTRGPDAARNLVEYCNHPGGSHYSDLRREHGFDKPHNVKLWCLGNEMDGPWQMCQKTAVEYGRAAYEAAKMMRWTDPTIEFVAAGSSGLQMPTFGEWEMTVLEHAYDLVDYISIHTYYGNQANNIGAFLAKSTDMDEFIKSVVALCDAVKAKQRKRKQIHLSFDEWNVWFHSNDADRKQDPWQVAPPLLEDAYTFEDALVVGCMLITLLRNADRVKIACLAQLVNVIAPIMTESGGAAWKQTIFYPFLHASLYGRGTALQPVISSPTYTIEYESQVSWWENELGRKKVEARKIPLLESIATVNDATGELTVFAVNKDQQNALDFACELRGFGEYKIVEHIVLEHADLKAANTAQQPDNVRPRTGGDAKMAQGTLKASLPKLSWNVIRLARK</sequence>
<evidence type="ECO:0000256" key="5">
    <source>
        <dbReference type="ARBA" id="ARBA00022801"/>
    </source>
</evidence>
<evidence type="ECO:0000259" key="8">
    <source>
        <dbReference type="SMART" id="SM00813"/>
    </source>
</evidence>
<evidence type="ECO:0000256" key="4">
    <source>
        <dbReference type="ARBA" id="ARBA00012670"/>
    </source>
</evidence>
<gene>
    <name evidence="9" type="ORF">U14_05541</name>
</gene>
<dbReference type="SUPFAM" id="SSF51445">
    <property type="entry name" value="(Trans)glycosidases"/>
    <property type="match status" value="1"/>
</dbReference>
<evidence type="ECO:0000256" key="7">
    <source>
        <dbReference type="ARBA" id="ARBA00023295"/>
    </source>
</evidence>
<evidence type="ECO:0000313" key="10">
    <source>
        <dbReference type="Proteomes" id="UP000030700"/>
    </source>
</evidence>
<protein>
    <recommendedName>
        <fullName evidence="4">non-reducing end alpha-L-arabinofuranosidase</fullName>
        <ecNumber evidence="4">3.2.1.55</ecNumber>
    </recommendedName>
</protein>
<dbReference type="PANTHER" id="PTHR43576">
    <property type="entry name" value="ALPHA-L-ARABINOFURANOSIDASE C-RELATED"/>
    <property type="match status" value="1"/>
</dbReference>
<dbReference type="HOGENOM" id="CLU_017810_1_1_0"/>
<dbReference type="PANTHER" id="PTHR43576:SF3">
    <property type="entry name" value="ALPHA-L-ARABINOFURANOSIDASE C"/>
    <property type="match status" value="1"/>
</dbReference>
<dbReference type="InterPro" id="IPR017853">
    <property type="entry name" value="GH"/>
</dbReference>
<dbReference type="EC" id="3.2.1.55" evidence="4"/>
<feature type="domain" description="Alpha-L-arabinofuranosidase C-terminal" evidence="8">
    <location>
        <begin position="291"/>
        <end position="509"/>
    </location>
</feature>
<keyword evidence="7" id="KW-0326">Glycosidase</keyword>
<evidence type="ECO:0000256" key="1">
    <source>
        <dbReference type="ARBA" id="ARBA00001462"/>
    </source>
</evidence>
<dbReference type="Pfam" id="PF06964">
    <property type="entry name" value="Alpha-L-AF_C"/>
    <property type="match status" value="1"/>
</dbReference>
<keyword evidence="10" id="KW-1185">Reference proteome</keyword>